<feature type="transmembrane region" description="Helical" evidence="5">
    <location>
        <begin position="21"/>
        <end position="41"/>
    </location>
</feature>
<evidence type="ECO:0000256" key="4">
    <source>
        <dbReference type="ARBA" id="ARBA00023136"/>
    </source>
</evidence>
<accession>A0A1H3XUK8</accession>
<keyword evidence="7" id="KW-1185">Reference proteome</keyword>
<dbReference type="InterPro" id="IPR003825">
    <property type="entry name" value="Colicin-V_CvpA"/>
</dbReference>
<keyword evidence="4 5" id="KW-0472">Membrane</keyword>
<proteinExistence type="predicted"/>
<evidence type="ECO:0000256" key="2">
    <source>
        <dbReference type="ARBA" id="ARBA00022692"/>
    </source>
</evidence>
<dbReference type="RefSeq" id="WP_089758370.1">
    <property type="nucleotide sequence ID" value="NZ_BKAT01000010.1"/>
</dbReference>
<comment type="subcellular location">
    <subcellularLocation>
        <location evidence="1">Membrane</location>
        <topology evidence="1">Multi-pass membrane protein</topology>
    </subcellularLocation>
</comment>
<dbReference type="GO" id="GO:0009403">
    <property type="term" value="P:toxin biosynthetic process"/>
    <property type="evidence" value="ECO:0007669"/>
    <property type="project" value="InterPro"/>
</dbReference>
<evidence type="ECO:0000313" key="6">
    <source>
        <dbReference type="EMBL" id="SEA03145.1"/>
    </source>
</evidence>
<organism evidence="6 7">
    <name type="scientific">Chitinophaga terrae</name>
    <name type="common">ex Kim and Jung 2007</name>
    <dbReference type="NCBI Taxonomy" id="408074"/>
    <lineage>
        <taxon>Bacteria</taxon>
        <taxon>Pseudomonadati</taxon>
        <taxon>Bacteroidota</taxon>
        <taxon>Chitinophagia</taxon>
        <taxon>Chitinophagales</taxon>
        <taxon>Chitinophagaceae</taxon>
        <taxon>Chitinophaga</taxon>
    </lineage>
</organism>
<dbReference type="STRING" id="408074.SAMN05660909_00506"/>
<name>A0A1H3XUK8_9BACT</name>
<dbReference type="OrthoDB" id="1492026at2"/>
<dbReference type="Proteomes" id="UP000199656">
    <property type="component" value="Unassembled WGS sequence"/>
</dbReference>
<dbReference type="GO" id="GO:0016020">
    <property type="term" value="C:membrane"/>
    <property type="evidence" value="ECO:0007669"/>
    <property type="project" value="UniProtKB-SubCell"/>
</dbReference>
<evidence type="ECO:0000256" key="5">
    <source>
        <dbReference type="SAM" id="Phobius"/>
    </source>
</evidence>
<dbReference type="AlphaFoldDB" id="A0A1H3XUK8"/>
<dbReference type="EMBL" id="FNRL01000002">
    <property type="protein sequence ID" value="SEA03145.1"/>
    <property type="molecule type" value="Genomic_DNA"/>
</dbReference>
<protein>
    <submittedName>
        <fullName evidence="6">Membrane protein required for colicin V production</fullName>
    </submittedName>
</protein>
<evidence type="ECO:0000313" key="7">
    <source>
        <dbReference type="Proteomes" id="UP000199656"/>
    </source>
</evidence>
<gene>
    <name evidence="6" type="ORF">SAMN05660909_00506</name>
</gene>
<dbReference type="Pfam" id="PF02674">
    <property type="entry name" value="Colicin_V"/>
    <property type="match status" value="1"/>
</dbReference>
<keyword evidence="3 5" id="KW-1133">Transmembrane helix</keyword>
<keyword evidence="2 5" id="KW-0812">Transmembrane</keyword>
<feature type="transmembrane region" description="Helical" evidence="5">
    <location>
        <begin position="61"/>
        <end position="82"/>
    </location>
</feature>
<feature type="transmembrane region" description="Helical" evidence="5">
    <location>
        <begin position="103"/>
        <end position="121"/>
    </location>
</feature>
<evidence type="ECO:0000256" key="3">
    <source>
        <dbReference type="ARBA" id="ARBA00022989"/>
    </source>
</evidence>
<sequence length="180" mass="20412">MSIDIIFAAIMVFALYRGYTRGLIVAIFSFVAVTLGLAVAIKLTAVTSLYVQQHWELHSRWIPIFCFICLFIGVVLVVRLGAIMLEKIVEFGMLGWLNKLGGIVLYSIIFIIIYSVVLWLANQVYWLSPETKLQSVVYPYIEHIGPWTIDHIGAVIPVFKNMFAELQAFFEEAAQHIQQG</sequence>
<reference evidence="7" key="1">
    <citation type="submission" date="2016-10" db="EMBL/GenBank/DDBJ databases">
        <authorList>
            <person name="Varghese N."/>
            <person name="Submissions S."/>
        </authorList>
    </citation>
    <scope>NUCLEOTIDE SEQUENCE [LARGE SCALE GENOMIC DNA]</scope>
    <source>
        <strain evidence="7">DSM 23920</strain>
    </source>
</reference>
<evidence type="ECO:0000256" key="1">
    <source>
        <dbReference type="ARBA" id="ARBA00004141"/>
    </source>
</evidence>